<gene>
    <name evidence="2" type="ORF">IAD46_05360</name>
</gene>
<accession>A0A9D1GRN3</accession>
<evidence type="ECO:0000313" key="2">
    <source>
        <dbReference type="EMBL" id="HIT50437.1"/>
    </source>
</evidence>
<dbReference type="Gene3D" id="2.50.20.10">
    <property type="entry name" value="Lipoprotein localisation LolA/LolB/LppX"/>
    <property type="match status" value="1"/>
</dbReference>
<dbReference type="InterPro" id="IPR052944">
    <property type="entry name" value="Sporulation_related"/>
</dbReference>
<dbReference type="AlphaFoldDB" id="A0A9D1GRN3"/>
<evidence type="ECO:0000256" key="1">
    <source>
        <dbReference type="SAM" id="SignalP"/>
    </source>
</evidence>
<feature type="signal peptide" evidence="1">
    <location>
        <begin position="1"/>
        <end position="21"/>
    </location>
</feature>
<reference evidence="2" key="2">
    <citation type="journal article" date="2021" name="PeerJ">
        <title>Extensive microbial diversity within the chicken gut microbiome revealed by metagenomics and culture.</title>
        <authorList>
            <person name="Gilroy R."/>
            <person name="Ravi A."/>
            <person name="Getino M."/>
            <person name="Pursley I."/>
            <person name="Horton D.L."/>
            <person name="Alikhan N.F."/>
            <person name="Baker D."/>
            <person name="Gharbi K."/>
            <person name="Hall N."/>
            <person name="Watson M."/>
            <person name="Adriaenssens E.M."/>
            <person name="Foster-Nyarko E."/>
            <person name="Jarju S."/>
            <person name="Secka A."/>
            <person name="Antonio M."/>
            <person name="Oren A."/>
            <person name="Chaudhuri R.R."/>
            <person name="La Ragione R."/>
            <person name="Hildebrand F."/>
            <person name="Pallen M.J."/>
        </authorList>
    </citation>
    <scope>NUCLEOTIDE SEQUENCE</scope>
    <source>
        <strain evidence="2">ChiW17-6978</strain>
    </source>
</reference>
<dbReference type="PROSITE" id="PS51257">
    <property type="entry name" value="PROKAR_LIPOPROTEIN"/>
    <property type="match status" value="1"/>
</dbReference>
<reference evidence="2" key="1">
    <citation type="submission" date="2020-10" db="EMBL/GenBank/DDBJ databases">
        <authorList>
            <person name="Gilroy R."/>
        </authorList>
    </citation>
    <scope>NUCLEOTIDE SEQUENCE</scope>
    <source>
        <strain evidence="2">ChiW17-6978</strain>
    </source>
</reference>
<protein>
    <submittedName>
        <fullName evidence="2">Outer membrane lipoprotein carrier protein LolA</fullName>
    </submittedName>
</protein>
<dbReference type="PANTHER" id="PTHR37507">
    <property type="entry name" value="SPORULATION PROTEIN YDCC"/>
    <property type="match status" value="1"/>
</dbReference>
<evidence type="ECO:0000313" key="3">
    <source>
        <dbReference type="Proteomes" id="UP000886758"/>
    </source>
</evidence>
<comment type="caution">
    <text evidence="2">The sequence shown here is derived from an EMBL/GenBank/DDBJ whole genome shotgun (WGS) entry which is preliminary data.</text>
</comment>
<keyword evidence="1" id="KW-0732">Signal</keyword>
<dbReference type="SUPFAM" id="SSF89392">
    <property type="entry name" value="Prokaryotic lipoproteins and lipoprotein localization factors"/>
    <property type="match status" value="1"/>
</dbReference>
<dbReference type="PANTHER" id="PTHR37507:SF2">
    <property type="entry name" value="SPORULATION PROTEIN YDCC"/>
    <property type="match status" value="1"/>
</dbReference>
<dbReference type="InterPro" id="IPR029046">
    <property type="entry name" value="LolA/LolB/LppX"/>
</dbReference>
<proteinExistence type="predicted"/>
<feature type="chain" id="PRO_5039062449" evidence="1">
    <location>
        <begin position="22"/>
        <end position="323"/>
    </location>
</feature>
<name>A0A9D1GRN3_9MOLU</name>
<keyword evidence="2" id="KW-0449">Lipoprotein</keyword>
<dbReference type="EMBL" id="DVLF01000170">
    <property type="protein sequence ID" value="HIT50437.1"/>
    <property type="molecule type" value="Genomic_DNA"/>
</dbReference>
<organism evidence="2 3">
    <name type="scientific">Candidatus Pelethenecus faecipullorum</name>
    <dbReference type="NCBI Taxonomy" id="2840900"/>
    <lineage>
        <taxon>Bacteria</taxon>
        <taxon>Bacillati</taxon>
        <taxon>Mycoplasmatota</taxon>
        <taxon>Mollicutes</taxon>
        <taxon>Candidatus Pelethenecus</taxon>
    </lineage>
</organism>
<sequence>MKKILSVLMLCLMLLFSGCSKKETADELTRVTTYLSELKSYSLTSTMTIHRSDKNVSIRVGVDYLSPSYYKVSFTSQDNNEQLIIKNDNGVYVLTPSLNKQFKFDSDWPLNSSHAYLLEAICKDIKADQAASGTQENSNIKIECAITHKTNQNATKMQYLCKADDLKPQKTLFLNDKGDPVIEVDFDSFTPNNSLSKDHFNEKKYLTGQEDSTGKDEETADIAVTAGYEIEGNQLESSTTKDNVTILCYSGSKPYTIIVQEAQTYSEVIPLECYQSIDFLEGGLCFFNENTMKYFLGNYEIAIYSNSLTTEEYLDVAGAITLV</sequence>
<dbReference type="Proteomes" id="UP000886758">
    <property type="component" value="Unassembled WGS sequence"/>
</dbReference>